<sequence length="120" mass="12919">MLAQPHTLLYPSICWTLQVIEPKDGSLVTGNGVAPVDSQGEVVEAGNEEDLDTVACPRQEPQLCCNDIPIVSWKAFVRSSRKTSVSKEQDLTKEDRTQDGGVGLGLYQESSGSTATPNPM</sequence>
<feature type="region of interest" description="Disordered" evidence="1">
    <location>
        <begin position="80"/>
        <end position="120"/>
    </location>
</feature>
<feature type="compositionally biased region" description="Polar residues" evidence="1">
    <location>
        <begin position="108"/>
        <end position="120"/>
    </location>
</feature>
<evidence type="ECO:0000313" key="3">
    <source>
        <dbReference type="Proteomes" id="UP001314170"/>
    </source>
</evidence>
<feature type="compositionally biased region" description="Basic and acidic residues" evidence="1">
    <location>
        <begin position="85"/>
        <end position="98"/>
    </location>
</feature>
<keyword evidence="3" id="KW-1185">Reference proteome</keyword>
<name>A0AAV1RKT8_9ROSI</name>
<reference evidence="2 3" key="1">
    <citation type="submission" date="2024-01" db="EMBL/GenBank/DDBJ databases">
        <authorList>
            <person name="Waweru B."/>
        </authorList>
    </citation>
    <scope>NUCLEOTIDE SEQUENCE [LARGE SCALE GENOMIC DNA]</scope>
</reference>
<evidence type="ECO:0000256" key="1">
    <source>
        <dbReference type="SAM" id="MobiDB-lite"/>
    </source>
</evidence>
<comment type="caution">
    <text evidence="2">The sequence shown here is derived from an EMBL/GenBank/DDBJ whole genome shotgun (WGS) entry which is preliminary data.</text>
</comment>
<dbReference type="EMBL" id="CAWUPB010001009">
    <property type="protein sequence ID" value="CAK7336832.1"/>
    <property type="molecule type" value="Genomic_DNA"/>
</dbReference>
<gene>
    <name evidence="2" type="ORF">DCAF_LOCUS11854</name>
</gene>
<organism evidence="2 3">
    <name type="scientific">Dovyalis caffra</name>
    <dbReference type="NCBI Taxonomy" id="77055"/>
    <lineage>
        <taxon>Eukaryota</taxon>
        <taxon>Viridiplantae</taxon>
        <taxon>Streptophyta</taxon>
        <taxon>Embryophyta</taxon>
        <taxon>Tracheophyta</taxon>
        <taxon>Spermatophyta</taxon>
        <taxon>Magnoliopsida</taxon>
        <taxon>eudicotyledons</taxon>
        <taxon>Gunneridae</taxon>
        <taxon>Pentapetalae</taxon>
        <taxon>rosids</taxon>
        <taxon>fabids</taxon>
        <taxon>Malpighiales</taxon>
        <taxon>Salicaceae</taxon>
        <taxon>Flacourtieae</taxon>
        <taxon>Dovyalis</taxon>
    </lineage>
</organism>
<accession>A0AAV1RKT8</accession>
<dbReference type="AlphaFoldDB" id="A0AAV1RKT8"/>
<dbReference type="Proteomes" id="UP001314170">
    <property type="component" value="Unassembled WGS sequence"/>
</dbReference>
<evidence type="ECO:0000313" key="2">
    <source>
        <dbReference type="EMBL" id="CAK7336832.1"/>
    </source>
</evidence>
<proteinExistence type="predicted"/>
<protein>
    <submittedName>
        <fullName evidence="2">Uncharacterized protein</fullName>
    </submittedName>
</protein>